<dbReference type="EMBL" id="JEMA01000186">
    <property type="protein sequence ID" value="KYF73528.1"/>
    <property type="molecule type" value="Genomic_DNA"/>
</dbReference>
<dbReference type="AlphaFoldDB" id="A0A150R118"/>
<comment type="caution">
    <text evidence="1">The sequence shown here is derived from an EMBL/GenBank/DDBJ whole genome shotgun (WGS) entry which is preliminary data.</text>
</comment>
<proteinExistence type="predicted"/>
<evidence type="ECO:0000313" key="1">
    <source>
        <dbReference type="EMBL" id="KYF73528.1"/>
    </source>
</evidence>
<protein>
    <submittedName>
        <fullName evidence="1">Uncharacterized protein</fullName>
    </submittedName>
</protein>
<accession>A0A150R118</accession>
<organism evidence="1 2">
    <name type="scientific">Sorangium cellulosum</name>
    <name type="common">Polyangium cellulosum</name>
    <dbReference type="NCBI Taxonomy" id="56"/>
    <lineage>
        <taxon>Bacteria</taxon>
        <taxon>Pseudomonadati</taxon>
        <taxon>Myxococcota</taxon>
        <taxon>Polyangia</taxon>
        <taxon>Polyangiales</taxon>
        <taxon>Polyangiaceae</taxon>
        <taxon>Sorangium</taxon>
    </lineage>
</organism>
<gene>
    <name evidence="1" type="ORF">BE15_15805</name>
</gene>
<evidence type="ECO:0000313" key="2">
    <source>
        <dbReference type="Proteomes" id="UP000075260"/>
    </source>
</evidence>
<dbReference type="Proteomes" id="UP000075260">
    <property type="component" value="Unassembled WGS sequence"/>
</dbReference>
<name>A0A150R118_SORCE</name>
<reference evidence="1 2" key="1">
    <citation type="submission" date="2014-02" db="EMBL/GenBank/DDBJ databases">
        <title>The small core and large imbalanced accessory genome model reveals a collaborative survival strategy of Sorangium cellulosum strains in nature.</title>
        <authorList>
            <person name="Han K."/>
            <person name="Peng R."/>
            <person name="Blom J."/>
            <person name="Li Y.-Z."/>
        </authorList>
    </citation>
    <scope>NUCLEOTIDE SEQUENCE [LARGE SCALE GENOMIC DNA]</scope>
    <source>
        <strain evidence="1 2">So0008-312</strain>
    </source>
</reference>
<sequence length="69" mass="7678">MLTEIAVAKALSFLATDSEYRRTFEKAPVDLLLYARTVHALFRHSDVLRGVLDGVITSIGDLDPFPRST</sequence>